<evidence type="ECO:0000313" key="1">
    <source>
        <dbReference type="EMBL" id="QJA92862.1"/>
    </source>
</evidence>
<dbReference type="AlphaFoldDB" id="A0A6M3LGU7"/>
<protein>
    <submittedName>
        <fullName evidence="1">Uncharacterized protein</fullName>
    </submittedName>
</protein>
<proteinExistence type="predicted"/>
<organism evidence="1">
    <name type="scientific">viral metagenome</name>
    <dbReference type="NCBI Taxonomy" id="1070528"/>
    <lineage>
        <taxon>unclassified sequences</taxon>
        <taxon>metagenomes</taxon>
        <taxon>organismal metagenomes</taxon>
    </lineage>
</organism>
<accession>A0A6M3LGU7</accession>
<dbReference type="EMBL" id="MT143102">
    <property type="protein sequence ID" value="QJA92862.1"/>
    <property type="molecule type" value="Genomic_DNA"/>
</dbReference>
<sequence>MMSGEILYFLGKSEESGYFLVKNHYDTDPESNFRSWGDVVILEKNRRSFFLLIVEEIRKILLKDLFKENK</sequence>
<name>A0A6M3LGU7_9ZZZZ</name>
<gene>
    <name evidence="1" type="ORF">MM415B04442_0008</name>
</gene>
<reference evidence="1" key="1">
    <citation type="submission" date="2020-03" db="EMBL/GenBank/DDBJ databases">
        <title>The deep terrestrial virosphere.</title>
        <authorList>
            <person name="Holmfeldt K."/>
            <person name="Nilsson E."/>
            <person name="Simone D."/>
            <person name="Lopez-Fernandez M."/>
            <person name="Wu X."/>
            <person name="de Brujin I."/>
            <person name="Lundin D."/>
            <person name="Andersson A."/>
            <person name="Bertilsson S."/>
            <person name="Dopson M."/>
        </authorList>
    </citation>
    <scope>NUCLEOTIDE SEQUENCE</scope>
    <source>
        <strain evidence="1">MM415B04442</strain>
    </source>
</reference>